<keyword evidence="3 5" id="KW-1133">Transmembrane helix</keyword>
<dbReference type="PANTHER" id="PTHR30249:SF0">
    <property type="entry name" value="PLASTIDAL GLYCOLATE_GLYCERATE TRANSLOCATOR 1, CHLOROPLASTIC"/>
    <property type="match status" value="1"/>
</dbReference>
<feature type="transmembrane region" description="Helical" evidence="5">
    <location>
        <begin position="216"/>
        <end position="239"/>
    </location>
</feature>
<evidence type="ECO:0000256" key="4">
    <source>
        <dbReference type="ARBA" id="ARBA00023136"/>
    </source>
</evidence>
<evidence type="ECO:0000256" key="2">
    <source>
        <dbReference type="ARBA" id="ARBA00022692"/>
    </source>
</evidence>
<dbReference type="Proteomes" id="UP001162881">
    <property type="component" value="Unassembled WGS sequence"/>
</dbReference>
<evidence type="ECO:0000313" key="7">
    <source>
        <dbReference type="Proteomes" id="UP001162881"/>
    </source>
</evidence>
<keyword evidence="7" id="KW-1185">Reference proteome</keyword>
<dbReference type="RefSeq" id="WP_244023683.1">
    <property type="nucleotide sequence ID" value="NZ_JALHLF010000125.1"/>
</dbReference>
<dbReference type="InterPro" id="IPR007300">
    <property type="entry name" value="CidB/LrgB"/>
</dbReference>
<name>A0ABT0BHV1_9SPHN</name>
<comment type="subcellular location">
    <subcellularLocation>
        <location evidence="1">Membrane</location>
        <topology evidence="1">Multi-pass membrane protein</topology>
    </subcellularLocation>
</comment>
<reference evidence="6" key="1">
    <citation type="submission" date="2022-03" db="EMBL/GenBank/DDBJ databases">
        <title>Identification of a novel bacterium isolated from mangrove sediments.</title>
        <authorList>
            <person name="Pan X."/>
        </authorList>
    </citation>
    <scope>NUCLEOTIDE SEQUENCE</scope>
    <source>
        <strain evidence="6">B1949</strain>
    </source>
</reference>
<dbReference type="PANTHER" id="PTHR30249">
    <property type="entry name" value="PUTATIVE SEROTONIN TRANSPORTER"/>
    <property type="match status" value="1"/>
</dbReference>
<feature type="transmembrane region" description="Helical" evidence="5">
    <location>
        <begin position="105"/>
        <end position="127"/>
    </location>
</feature>
<proteinExistence type="predicted"/>
<evidence type="ECO:0000256" key="5">
    <source>
        <dbReference type="SAM" id="Phobius"/>
    </source>
</evidence>
<keyword evidence="4 5" id="KW-0472">Membrane</keyword>
<feature type="transmembrane region" description="Helical" evidence="5">
    <location>
        <begin position="157"/>
        <end position="180"/>
    </location>
</feature>
<feature type="transmembrane region" description="Helical" evidence="5">
    <location>
        <begin position="44"/>
        <end position="62"/>
    </location>
</feature>
<feature type="transmembrane region" description="Helical" evidence="5">
    <location>
        <begin position="74"/>
        <end position="93"/>
    </location>
</feature>
<feature type="transmembrane region" description="Helical" evidence="5">
    <location>
        <begin position="12"/>
        <end position="32"/>
    </location>
</feature>
<evidence type="ECO:0000313" key="6">
    <source>
        <dbReference type="EMBL" id="MCJ2184645.1"/>
    </source>
</evidence>
<sequence length="240" mass="24552">MSGGGASPDGLSALVATPLFWLALTVGVFEAFDILSRKSGRHPLCHPVLWTTPVLIGLLWATGTDYAAYKADTFLLSFLLGPSVVGLAVPIWAQRERITRLAVPIALSLTAGAITSIACAVGILSLFGAPRAILASIAPRATTTPVAMAIADQLGGIPALAAVIVLFAGCVGSMSATPLLNAFRFDDYRSRGFALGVSAHGFGAARAFQVNDTAGAFASLGMALNAVMTALLLSLVAIAL</sequence>
<evidence type="ECO:0000256" key="3">
    <source>
        <dbReference type="ARBA" id="ARBA00022989"/>
    </source>
</evidence>
<organism evidence="6 7">
    <name type="scientific">Novosphingobium organovorum</name>
    <dbReference type="NCBI Taxonomy" id="2930092"/>
    <lineage>
        <taxon>Bacteria</taxon>
        <taxon>Pseudomonadati</taxon>
        <taxon>Pseudomonadota</taxon>
        <taxon>Alphaproteobacteria</taxon>
        <taxon>Sphingomonadales</taxon>
        <taxon>Sphingomonadaceae</taxon>
        <taxon>Novosphingobium</taxon>
    </lineage>
</organism>
<comment type="caution">
    <text evidence="6">The sequence shown here is derived from an EMBL/GenBank/DDBJ whole genome shotgun (WGS) entry which is preliminary data.</text>
</comment>
<accession>A0ABT0BHV1</accession>
<keyword evidence="2 5" id="KW-0812">Transmembrane</keyword>
<evidence type="ECO:0000256" key="1">
    <source>
        <dbReference type="ARBA" id="ARBA00004141"/>
    </source>
</evidence>
<dbReference type="EMBL" id="JALHLF010000125">
    <property type="protein sequence ID" value="MCJ2184645.1"/>
    <property type="molecule type" value="Genomic_DNA"/>
</dbReference>
<dbReference type="Pfam" id="PF04172">
    <property type="entry name" value="LrgB"/>
    <property type="match status" value="1"/>
</dbReference>
<protein>
    <submittedName>
        <fullName evidence="6">LrgB family protein</fullName>
    </submittedName>
</protein>
<gene>
    <name evidence="6" type="ORF">MTR62_18405</name>
</gene>